<dbReference type="EMBL" id="CAJNOI010000163">
    <property type="protein sequence ID" value="CAF1146843.1"/>
    <property type="molecule type" value="Genomic_DNA"/>
</dbReference>
<dbReference type="SUPFAM" id="SSF52540">
    <property type="entry name" value="P-loop containing nucleoside triphosphate hydrolases"/>
    <property type="match status" value="1"/>
</dbReference>
<dbReference type="GO" id="GO:0006886">
    <property type="term" value="P:intracellular protein transport"/>
    <property type="evidence" value="ECO:0007669"/>
    <property type="project" value="InterPro"/>
</dbReference>
<organism evidence="3 4">
    <name type="scientific">Adineta steineri</name>
    <dbReference type="NCBI Taxonomy" id="433720"/>
    <lineage>
        <taxon>Eukaryota</taxon>
        <taxon>Metazoa</taxon>
        <taxon>Spiralia</taxon>
        <taxon>Gnathifera</taxon>
        <taxon>Rotifera</taxon>
        <taxon>Eurotatoria</taxon>
        <taxon>Bdelloidea</taxon>
        <taxon>Adinetida</taxon>
        <taxon>Adinetidae</taxon>
        <taxon>Adineta</taxon>
    </lineage>
</organism>
<evidence type="ECO:0000313" key="4">
    <source>
        <dbReference type="Proteomes" id="UP000663832"/>
    </source>
</evidence>
<dbReference type="Gene3D" id="3.40.50.300">
    <property type="entry name" value="P-loop containing nucleotide triphosphate hydrolases"/>
    <property type="match status" value="2"/>
</dbReference>
<dbReference type="InterPro" id="IPR027417">
    <property type="entry name" value="P-loop_NTPase"/>
</dbReference>
<comment type="caution">
    <text evidence="3">The sequence shown here is derived from an EMBL/GenBank/DDBJ whole genome shotgun (WGS) entry which is preliminary data.</text>
</comment>
<dbReference type="PANTHER" id="PTHR30612">
    <property type="entry name" value="SECA INNER MEMBRANE COMPONENT OF SEC PROTEIN SECRETION SYSTEM"/>
    <property type="match status" value="1"/>
</dbReference>
<dbReference type="GO" id="GO:0003676">
    <property type="term" value="F:nucleic acid binding"/>
    <property type="evidence" value="ECO:0007669"/>
    <property type="project" value="InterPro"/>
</dbReference>
<sequence length="1349" mass="158739">MAHTTASLGKTAHIVRELNNLFSNTTNIIQLEKIIPNLGLVQSFLSKLHCIINIYERQGHKIDQQTDCLEQLKEFKKIIEEIINRPTHDFRRLVAIGHYVSAIPQSYKLLLEFGQTLEEINEMIARKVENSLTENKKEIGTLIVLGIDKKIPNNIYFDTANPNDNGRKLKIIETYYGYFIEYILYIRESLDMMLNDNNYRLELKRLQSKLLETEPSDIEKYFVKIKSKMMNNPGYSTEILLEYLAENIRIHISISNNSIIYYKHFIEIFQVPLKAKCMESLSNLTFKLNTTPFLDLFKEVNKDNLVFKSIYDKGIQLYLSEYGIASNSQENVSNNRSSATAKDAYEQVKTKFKSLFSFISTDKTLLNQLRDLIIDENNSIGTHFILGDIYGLRIRNLDFSDEDTDVKYCFNYHFFKSLSYPKLDDINGSSEFNQLLFYIHTCADKDALKFTDSAHEAHLWKLKQHFSSVYNHDNSTSFNALIEFFKMLINIGTFKFRLDRVKLAISKLEKDDIIKIKATFLKDCLDLNTQGREIYLQLARSFSIDLIKHVIIDRTKIINKLREYNSNFNLVIKYRETLNASFDIETELNSGFSIPYYLSAILTADPNYNEEINGIFMSILFKVFTCSSENDKEVFLKNKKDIRQEFNKLHESVKRLIVYYDASGNGNYRDHYKQFRDTSIQHILDGFSEKNQDSLSERKECARAIIDNFINYNSKKISQILEINQDLKDEVLNIFNAFMKRKDSYNSEAWRKNTSKLRDQIDYLHAYHRYKEKDFDEWFKRLNPDQGYKIILENRETIKQDFLIHHEAFESLQIKYLQHNQTGALALIHDYLSKPTEKNGSLFIKIGTGQGKSLAIAETARRIIENNRNATNPKVFVITCYDHLAKRDHENYEKYYKHFDIRTMYCSSSSLTEEFCSKDMIYADLETYFSVLRKEGHNRLVNGTLIKLPDIKNTVLIMDEFDSLILDSDEIRQYVHNFDVHIENPNTKFDRQEDVEKLFDKEFIIECNKNFPKIFERWWKDLLEKKIKEDKNERQKTVQDSLGKTTNFATSLLNYLKKNKKAHFVHYYWDPLVFYSQFKQVIGFSGSIEEKHLSKFQQLFNNERSHYYDIPPFFGETNLKNNRTFSNDPGKVYENSQDFLYAIKNEIRGKYKEQPILIFADSWKKQNEDESDYEQIRKILLEAQGTFLKDRKIIEIQTEDAIAENIHKIGKFDSITLATRIIGRGADIKVDKSIKKGLHLLLTYYPPRENIFIQMLGRTARQDEKGSYSIIVRKDKKFVEVADVVVSPYNKIIHELTEYFYRSYTSPSNNSNVALKWVLFSELIRTMNSAEIKNYKLEQLQEFIKRNIL</sequence>
<protein>
    <recommendedName>
        <fullName evidence="1">DEAD/DEAH-box helicase domain-containing protein</fullName>
    </recommendedName>
</protein>
<dbReference type="Proteomes" id="UP000663832">
    <property type="component" value="Unassembled WGS sequence"/>
</dbReference>
<gene>
    <name evidence="2" type="ORF">BJG266_LOCUS23863</name>
    <name evidence="3" type="ORF">QVE165_LOCUS32218</name>
</gene>
<keyword evidence="4" id="KW-1185">Reference proteome</keyword>
<evidence type="ECO:0000259" key="1">
    <source>
        <dbReference type="Pfam" id="PF00270"/>
    </source>
</evidence>
<dbReference type="PANTHER" id="PTHR30612:SF0">
    <property type="entry name" value="CHLOROPLAST PROTEIN-TRANSPORTING ATPASE"/>
    <property type="match status" value="1"/>
</dbReference>
<dbReference type="Proteomes" id="UP000663877">
    <property type="component" value="Unassembled WGS sequence"/>
</dbReference>
<dbReference type="OrthoDB" id="10050298at2759"/>
<feature type="domain" description="DEAD/DEAH-box helicase" evidence="1">
    <location>
        <begin position="837"/>
        <end position="976"/>
    </location>
</feature>
<evidence type="ECO:0000313" key="3">
    <source>
        <dbReference type="EMBL" id="CAF1318778.1"/>
    </source>
</evidence>
<dbReference type="InterPro" id="IPR011545">
    <property type="entry name" value="DEAD/DEAH_box_helicase_dom"/>
</dbReference>
<dbReference type="GO" id="GO:0005524">
    <property type="term" value="F:ATP binding"/>
    <property type="evidence" value="ECO:0007669"/>
    <property type="project" value="InterPro"/>
</dbReference>
<proteinExistence type="predicted"/>
<accession>A0A815FGN7</accession>
<dbReference type="EMBL" id="CAJNOM010000283">
    <property type="protein sequence ID" value="CAF1318778.1"/>
    <property type="molecule type" value="Genomic_DNA"/>
</dbReference>
<evidence type="ECO:0000313" key="2">
    <source>
        <dbReference type="EMBL" id="CAF1146843.1"/>
    </source>
</evidence>
<dbReference type="GO" id="GO:0006605">
    <property type="term" value="P:protein targeting"/>
    <property type="evidence" value="ECO:0007669"/>
    <property type="project" value="InterPro"/>
</dbReference>
<dbReference type="InterPro" id="IPR000185">
    <property type="entry name" value="SecA"/>
</dbReference>
<name>A0A815FGN7_9BILA</name>
<reference evidence="3" key="1">
    <citation type="submission" date="2021-02" db="EMBL/GenBank/DDBJ databases">
        <authorList>
            <person name="Nowell W R."/>
        </authorList>
    </citation>
    <scope>NUCLEOTIDE SEQUENCE</scope>
</reference>
<dbReference type="Pfam" id="PF00270">
    <property type="entry name" value="DEAD"/>
    <property type="match status" value="1"/>
</dbReference>